<feature type="transmembrane region" description="Helical" evidence="6">
    <location>
        <begin position="295"/>
        <end position="313"/>
    </location>
</feature>
<dbReference type="EMBL" id="CP052766">
    <property type="protein sequence ID" value="QJR80934.1"/>
    <property type="molecule type" value="Genomic_DNA"/>
</dbReference>
<protein>
    <submittedName>
        <fullName evidence="8">MMPL family transporter</fullName>
    </submittedName>
</protein>
<dbReference type="RefSeq" id="WP_075607768.1">
    <property type="nucleotide sequence ID" value="NZ_CP052766.1"/>
</dbReference>
<evidence type="ECO:0000256" key="4">
    <source>
        <dbReference type="ARBA" id="ARBA00022989"/>
    </source>
</evidence>
<dbReference type="AlphaFoldDB" id="A0A6M4MCN5"/>
<evidence type="ECO:0000256" key="5">
    <source>
        <dbReference type="ARBA" id="ARBA00023136"/>
    </source>
</evidence>
<dbReference type="SUPFAM" id="SSF82866">
    <property type="entry name" value="Multidrug efflux transporter AcrB transmembrane domain"/>
    <property type="match status" value="2"/>
</dbReference>
<feature type="transmembrane region" description="Helical" evidence="6">
    <location>
        <begin position="269"/>
        <end position="289"/>
    </location>
</feature>
<accession>A0A6M4MCN5</accession>
<feature type="transmembrane region" description="Helical" evidence="6">
    <location>
        <begin position="415"/>
        <end position="434"/>
    </location>
</feature>
<feature type="transmembrane region" description="Helical" evidence="6">
    <location>
        <begin position="334"/>
        <end position="353"/>
    </location>
</feature>
<evidence type="ECO:0000313" key="8">
    <source>
        <dbReference type="EMBL" id="QJR80934.1"/>
    </source>
</evidence>
<dbReference type="GO" id="GO:0005886">
    <property type="term" value="C:plasma membrane"/>
    <property type="evidence" value="ECO:0007669"/>
    <property type="project" value="UniProtKB-SubCell"/>
</dbReference>
<evidence type="ECO:0000256" key="6">
    <source>
        <dbReference type="SAM" id="Phobius"/>
    </source>
</evidence>
<feature type="transmembrane region" description="Helical" evidence="6">
    <location>
        <begin position="678"/>
        <end position="698"/>
    </location>
</feature>
<keyword evidence="2" id="KW-1003">Cell membrane</keyword>
<gene>
    <name evidence="8" type="ORF">CA267_009165</name>
</gene>
<feature type="transmembrane region" description="Helical" evidence="6">
    <location>
        <begin position="710"/>
        <end position="728"/>
    </location>
</feature>
<keyword evidence="3 6" id="KW-0812">Transmembrane</keyword>
<sequence>MMPLLARLIFVITFVMTAVFFVFGSQHILIETSLNDLNPEKIDNPGMKRALDTLNQDVSQRFVVVIKGEDDSAVSRAGAAMQVKFNQLPSLSVIADDEIQKNYLNALAPYRFNLLSESQRQALSEQSSDQLAGDAQRKLYQLGNGVRVIPFDEDPMGWFSEYVLSQAATLDIEGNGNEKAEYTVASFSVFFNQYSENMARQESLYQAIRAIESSISEQYDVKVLHSGMFFFAVDSAQSAKSDIQLIAVGSILGVLVLMLLVFRSLLPLLLSLSSIAIGVSFGVLTSILMFGSVHILTIVFGASLIGIVVDYSLHYFYHFLAHQRGNSAGTHNRTLVRAMVLSVLTSLIGYGALGLADLLILKKVALFSCSGLFMAWLSVMVLGPLVTKRPIEARQAMLRQVIYGCQAVFARQPRWLIAGGLALAGAGAVFLVMGNTAVNDDPRRFFHVSPSLLTQESEVASLAQMYEPGRYLLVQGESREAVINTFISLYDELGEESQAIFSILDWLPSPSQQRDNYRLQEKLYKDGGAVDIFSSRLGLDISAVAKSKAAYREAQGNTLEVPDLLAALPSLPPLWIEQNGQIYSFALIKKNNDLAKIEEVSGRVAQLQYVNTLAKATESLKAQRVTGSKLLVLAYVFIAVVLMLYYRKIATLSLLLIPMVASVITLATISLAGQSITVFHIMALFLVLGLGMDYIIFAKEMANQRATTQQAILLSAVTSLLSFGLLAFSSMPIVQAFGSTILIGNTINFIAAISLFNHHSQERKERPHAG</sequence>
<proteinExistence type="predicted"/>
<dbReference type="Proteomes" id="UP000219285">
    <property type="component" value="Chromosome"/>
</dbReference>
<evidence type="ECO:0000256" key="3">
    <source>
        <dbReference type="ARBA" id="ARBA00022692"/>
    </source>
</evidence>
<feature type="transmembrane region" description="Helical" evidence="6">
    <location>
        <begin position="653"/>
        <end position="672"/>
    </location>
</feature>
<reference evidence="8 9" key="2">
    <citation type="submission" date="2020-04" db="EMBL/GenBank/DDBJ databases">
        <title>Complete genome sequence of Alteromonas pelagimontana 5.12T.</title>
        <authorList>
            <person name="Sinha R.K."/>
            <person name="Krishnan K.P."/>
            <person name="Kurian J.P."/>
        </authorList>
    </citation>
    <scope>NUCLEOTIDE SEQUENCE [LARGE SCALE GENOMIC DNA]</scope>
    <source>
        <strain evidence="8 9">5.12</strain>
    </source>
</reference>
<feature type="transmembrane region" description="Helical" evidence="6">
    <location>
        <begin position="365"/>
        <end position="387"/>
    </location>
</feature>
<evidence type="ECO:0000256" key="2">
    <source>
        <dbReference type="ARBA" id="ARBA00022475"/>
    </source>
</evidence>
<keyword evidence="4 6" id="KW-1133">Transmembrane helix</keyword>
<dbReference type="PANTHER" id="PTHR33406:SF13">
    <property type="entry name" value="MEMBRANE PROTEIN YDFJ"/>
    <property type="match status" value="1"/>
</dbReference>
<dbReference type="OrthoDB" id="9780358at2"/>
<evidence type="ECO:0000313" key="9">
    <source>
        <dbReference type="Proteomes" id="UP000219285"/>
    </source>
</evidence>
<organism evidence="8 9">
    <name type="scientific">Alteromonas pelagimontana</name>
    <dbReference type="NCBI Taxonomy" id="1858656"/>
    <lineage>
        <taxon>Bacteria</taxon>
        <taxon>Pseudomonadati</taxon>
        <taxon>Pseudomonadota</taxon>
        <taxon>Gammaproteobacteria</taxon>
        <taxon>Alteromonadales</taxon>
        <taxon>Alteromonadaceae</taxon>
        <taxon>Alteromonas/Salinimonas group</taxon>
        <taxon>Alteromonas</taxon>
    </lineage>
</organism>
<feature type="transmembrane region" description="Helical" evidence="6">
    <location>
        <begin position="630"/>
        <end position="646"/>
    </location>
</feature>
<dbReference type="InterPro" id="IPR050545">
    <property type="entry name" value="Mycobact_MmpL"/>
</dbReference>
<dbReference type="Gene3D" id="1.20.1640.10">
    <property type="entry name" value="Multidrug efflux transporter AcrB transmembrane domain"/>
    <property type="match status" value="2"/>
</dbReference>
<evidence type="ECO:0000256" key="1">
    <source>
        <dbReference type="ARBA" id="ARBA00004651"/>
    </source>
</evidence>
<keyword evidence="5 6" id="KW-0472">Membrane</keyword>
<feature type="transmembrane region" description="Helical" evidence="6">
    <location>
        <begin position="243"/>
        <end position="262"/>
    </location>
</feature>
<feature type="domain" description="Membrane transport protein MMPL" evidence="7">
    <location>
        <begin position="201"/>
        <end position="386"/>
    </location>
</feature>
<name>A0A6M4MCN5_9ALTE</name>
<dbReference type="Pfam" id="PF03176">
    <property type="entry name" value="MMPL"/>
    <property type="match status" value="1"/>
</dbReference>
<evidence type="ECO:0000259" key="7">
    <source>
        <dbReference type="Pfam" id="PF03176"/>
    </source>
</evidence>
<feature type="transmembrane region" description="Helical" evidence="6">
    <location>
        <begin position="734"/>
        <end position="756"/>
    </location>
</feature>
<keyword evidence="9" id="KW-1185">Reference proteome</keyword>
<reference evidence="9" key="1">
    <citation type="submission" date="2014-12" db="EMBL/GenBank/DDBJ databases">
        <title>Complete genome sequence of a multi-drug resistant Klebsiella pneumoniae.</title>
        <authorList>
            <person name="Hua X."/>
            <person name="Chen Q."/>
            <person name="Li X."/>
            <person name="Feng Y."/>
            <person name="Ruan Z."/>
            <person name="Yu Y."/>
        </authorList>
    </citation>
    <scope>NUCLEOTIDE SEQUENCE [LARGE SCALE GENOMIC DNA]</scope>
    <source>
        <strain evidence="9">5.12</strain>
    </source>
</reference>
<dbReference type="PANTHER" id="PTHR33406">
    <property type="entry name" value="MEMBRANE PROTEIN MJ1562-RELATED"/>
    <property type="match status" value="1"/>
</dbReference>
<dbReference type="KEGG" id="apel:CA267_009165"/>
<comment type="subcellular location">
    <subcellularLocation>
        <location evidence="1">Cell membrane</location>
        <topology evidence="1">Multi-pass membrane protein</topology>
    </subcellularLocation>
</comment>
<dbReference type="InterPro" id="IPR004869">
    <property type="entry name" value="MMPL_dom"/>
</dbReference>